<evidence type="ECO:0000256" key="3">
    <source>
        <dbReference type="ARBA" id="ARBA00023242"/>
    </source>
</evidence>
<dbReference type="OMA" id="MKNICLW"/>
<dbReference type="Gramene" id="ERN01295">
    <property type="protein sequence ID" value="ERN01295"/>
    <property type="gene ID" value="AMTR_s00002p00252610"/>
</dbReference>
<dbReference type="InterPro" id="IPR028211">
    <property type="entry name" value="Ntr2"/>
</dbReference>
<dbReference type="KEGG" id="atr:18429377"/>
<feature type="domain" description="GCF C-terminal" evidence="5">
    <location>
        <begin position="638"/>
        <end position="840"/>
    </location>
</feature>
<sequence>MNKSRNFRRRGDVDNDRNGEDNDAPPLSKPLSPKTQKPTTKEKKGRNSQGSKLLSFAGDGEAPQKNQSERSGPKPPQRNLLSFDEEDGGSPNIQRSIRKKPGLSSSHGSSHKIIAGKDRTSIQSPSVPSNVQPQAGQYTKEKLLELQKNTKTLGGSKPPSETKPAEPVIVLKGLVKPILEERKSEKTQVRESMENDREKFSREKEEAESSLGKMGIGQPKEEVGSPVLDQATINAIKAKRERLRQARMAPDYISLDSGGARSMRDSDGLGSSDDESEFQGRIALLGEGNNSSRKGVFENADEKVFELKREERETEVDDDDEEDKKWEEEQFRKALGKRMDDNSNRGSVQSVASAGSVKAVQSSVYSGGSYHGASSGLVSNLGVGVTRSVEFMTTSQQAEVATQALRDSMARLKESHDRTISSIVRTDNNLSASLSNIIDLEKSLSAAGEKYLFMQKLRDFVSVICDFLQDKAPFIEELEEQMQRLHEERASAIVQRRADDDADEMAEIEAAVNAAISVFNKGGSVSSAASAAQAASLAAKEQSNLPVELDEFGRDVNLQKRMDSKRRAEARKRRKAWSESKRIRTVGDGSSYQRIEGESSTDESDSDSTAYRSSCDELLQTASEIFSDAADEFSNLSVVKVRFEGWKRQYLPTYRDAYMSMNASAIFSPYVRLELLKWDPLYKYTDFDDMRWHSLLFDYGIKAGASGYESDDSDADLIPKLVEKVALPILHHDIAHCWDMLSTKETKNAVSATKLLIDYIPASSEALQELLVSVRTRLSEAVSKLKVPTWSTLVINAVPQAAQIAAYRFGTSVRLMKNICLWKDIIALPVLEQLVLDELLCARVLPHVRNIMPNIHDAITRTERVVASLAGVWTGRDLIGDRSSKLQPLVDYLMSLGKTLEKKHALGVSTEETTGLARRLKCMLVELNEYDKGRAILRTFQLREAL</sequence>
<dbReference type="PANTHER" id="PTHR12214:SF0">
    <property type="entry name" value="LD29489P"/>
    <property type="match status" value="1"/>
</dbReference>
<dbReference type="GO" id="GO:0071008">
    <property type="term" value="C:U2-type post-mRNA release spliceosomal complex"/>
    <property type="evidence" value="ECO:0007669"/>
    <property type="project" value="InterPro"/>
</dbReference>
<dbReference type="Pfam" id="PF07842">
    <property type="entry name" value="GCFC"/>
    <property type="match status" value="1"/>
</dbReference>
<feature type="region of interest" description="Disordered" evidence="4">
    <location>
        <begin position="1"/>
        <end position="168"/>
    </location>
</feature>
<dbReference type="HOGENOM" id="CLU_011441_0_0_1"/>
<dbReference type="PANTHER" id="PTHR12214">
    <property type="entry name" value="GC-RICH SEQUENCE DNA-BINDING FACTOR"/>
    <property type="match status" value="1"/>
</dbReference>
<dbReference type="STRING" id="13333.W1P2W8"/>
<dbReference type="EMBL" id="KI394767">
    <property type="protein sequence ID" value="ERN01295.1"/>
    <property type="molecule type" value="Genomic_DNA"/>
</dbReference>
<gene>
    <name evidence="6" type="ORF">AMTR_s00002p00252610</name>
</gene>
<dbReference type="GO" id="GO:0005634">
    <property type="term" value="C:nucleus"/>
    <property type="evidence" value="ECO:0000318"/>
    <property type="project" value="GO_Central"/>
</dbReference>
<feature type="compositionally biased region" description="Basic and acidic residues" evidence="4">
    <location>
        <begin position="9"/>
        <end position="20"/>
    </location>
</feature>
<feature type="compositionally biased region" description="Basic and acidic residues" evidence="4">
    <location>
        <begin position="182"/>
        <end position="207"/>
    </location>
</feature>
<keyword evidence="3" id="KW-0539">Nucleus</keyword>
<dbReference type="AlphaFoldDB" id="W1P2W8"/>
<evidence type="ECO:0000313" key="7">
    <source>
        <dbReference type="Proteomes" id="UP000017836"/>
    </source>
</evidence>
<reference evidence="7" key="1">
    <citation type="journal article" date="2013" name="Science">
        <title>The Amborella genome and the evolution of flowering plants.</title>
        <authorList>
            <consortium name="Amborella Genome Project"/>
        </authorList>
    </citation>
    <scope>NUCLEOTIDE SEQUENCE [LARGE SCALE GENOMIC DNA]</scope>
</reference>
<dbReference type="GO" id="GO:0000390">
    <property type="term" value="P:spliceosomal complex disassembly"/>
    <property type="evidence" value="ECO:0007669"/>
    <property type="project" value="InterPro"/>
</dbReference>
<evidence type="ECO:0000256" key="2">
    <source>
        <dbReference type="ARBA" id="ARBA00010801"/>
    </source>
</evidence>
<dbReference type="Proteomes" id="UP000017836">
    <property type="component" value="Unassembled WGS sequence"/>
</dbReference>
<evidence type="ECO:0000259" key="5">
    <source>
        <dbReference type="Pfam" id="PF07842"/>
    </source>
</evidence>
<proteinExistence type="inferred from homology"/>
<protein>
    <recommendedName>
        <fullName evidence="5">GCF C-terminal domain-containing protein</fullName>
    </recommendedName>
</protein>
<organism evidence="6 7">
    <name type="scientific">Amborella trichopoda</name>
    <dbReference type="NCBI Taxonomy" id="13333"/>
    <lineage>
        <taxon>Eukaryota</taxon>
        <taxon>Viridiplantae</taxon>
        <taxon>Streptophyta</taxon>
        <taxon>Embryophyta</taxon>
        <taxon>Tracheophyta</taxon>
        <taxon>Spermatophyta</taxon>
        <taxon>Magnoliopsida</taxon>
        <taxon>Amborellales</taxon>
        <taxon>Amborellaceae</taxon>
        <taxon>Amborella</taxon>
    </lineage>
</organism>
<accession>W1P2W8</accession>
<feature type="region of interest" description="Disordered" evidence="4">
    <location>
        <begin position="579"/>
        <end position="611"/>
    </location>
</feature>
<evidence type="ECO:0000313" key="6">
    <source>
        <dbReference type="EMBL" id="ERN01295.1"/>
    </source>
</evidence>
<dbReference type="OrthoDB" id="429427at2759"/>
<name>W1P2W8_AMBTC</name>
<feature type="region of interest" description="Disordered" evidence="4">
    <location>
        <begin position="249"/>
        <end position="278"/>
    </location>
</feature>
<feature type="compositionally biased region" description="Polar residues" evidence="4">
    <location>
        <begin position="121"/>
        <end position="137"/>
    </location>
</feature>
<keyword evidence="7" id="KW-1185">Reference proteome</keyword>
<evidence type="ECO:0000256" key="1">
    <source>
        <dbReference type="ARBA" id="ARBA00004123"/>
    </source>
</evidence>
<dbReference type="GO" id="GO:0003677">
    <property type="term" value="F:DNA binding"/>
    <property type="evidence" value="ECO:0007669"/>
    <property type="project" value="InterPro"/>
</dbReference>
<dbReference type="Pfam" id="PF15458">
    <property type="entry name" value="NTR2"/>
    <property type="match status" value="1"/>
</dbReference>
<dbReference type="InterPro" id="IPR022783">
    <property type="entry name" value="GCFC_dom"/>
</dbReference>
<evidence type="ECO:0000256" key="4">
    <source>
        <dbReference type="SAM" id="MobiDB-lite"/>
    </source>
</evidence>
<comment type="similarity">
    <text evidence="2">Belongs to the GCF family.</text>
</comment>
<comment type="subcellular location">
    <subcellularLocation>
        <location evidence="1">Nucleus</location>
    </subcellularLocation>
</comment>
<dbReference type="InterPro" id="IPR012890">
    <property type="entry name" value="GCFC2-like"/>
</dbReference>
<dbReference type="eggNOG" id="KOG2136">
    <property type="taxonomic scope" value="Eukaryota"/>
</dbReference>
<feature type="region of interest" description="Disordered" evidence="4">
    <location>
        <begin position="182"/>
        <end position="226"/>
    </location>
</feature>